<evidence type="ECO:0000256" key="1">
    <source>
        <dbReference type="SAM" id="SignalP"/>
    </source>
</evidence>
<keyword evidence="1" id="KW-0732">Signal</keyword>
<dbReference type="RefSeq" id="WP_106395667.1">
    <property type="nucleotide sequence ID" value="NZ_PVNK01000281.1"/>
</dbReference>
<keyword evidence="3" id="KW-1185">Reference proteome</keyword>
<organism evidence="2 3">
    <name type="scientific">Enhygromyxa salina</name>
    <dbReference type="NCBI Taxonomy" id="215803"/>
    <lineage>
        <taxon>Bacteria</taxon>
        <taxon>Pseudomonadati</taxon>
        <taxon>Myxococcota</taxon>
        <taxon>Polyangia</taxon>
        <taxon>Nannocystales</taxon>
        <taxon>Nannocystaceae</taxon>
        <taxon>Enhygromyxa</taxon>
    </lineage>
</organism>
<feature type="signal peptide" evidence="1">
    <location>
        <begin position="1"/>
        <end position="19"/>
    </location>
</feature>
<dbReference type="PROSITE" id="PS51257">
    <property type="entry name" value="PROKAR_LIPOPROTEIN"/>
    <property type="match status" value="1"/>
</dbReference>
<dbReference type="EMBL" id="PVNK01000281">
    <property type="protein sequence ID" value="PRP90486.1"/>
    <property type="molecule type" value="Genomic_DNA"/>
</dbReference>
<evidence type="ECO:0000313" key="3">
    <source>
        <dbReference type="Proteomes" id="UP000237968"/>
    </source>
</evidence>
<comment type="caution">
    <text evidence="2">The sequence shown here is derived from an EMBL/GenBank/DDBJ whole genome shotgun (WGS) entry which is preliminary data.</text>
</comment>
<feature type="chain" id="PRO_5015478831" description="Lipoprotein" evidence="1">
    <location>
        <begin position="20"/>
        <end position="384"/>
    </location>
</feature>
<dbReference type="Proteomes" id="UP000237968">
    <property type="component" value="Unassembled WGS sequence"/>
</dbReference>
<evidence type="ECO:0000313" key="2">
    <source>
        <dbReference type="EMBL" id="PRP90486.1"/>
    </source>
</evidence>
<dbReference type="OrthoDB" id="5505433at2"/>
<proteinExistence type="predicted"/>
<sequence>MRDHLLAVCLFGFGLAAGACDGPGTTQPDAGPAGDLVSTCAAGDASAGDQLIAQLRAGRLDASADDYAAHRGSLRSACTEGCAAACLEFAHNSWDPDEAAEFRQLACTHGSSEACSPDPAARCDQGELRACAEVSPDRVATLSAAGCAANDGRACSVQAWTRCTGVSDEVSDGATTCDELAIEAARKATQLVPEPEIEETLGVVYCHAGQPSQADASFAAACERGVQDACGRSCQELRPGRALVVRDSQQPTYAHILTLIALQSNVSEGWFLALSAMNDEELGGFVDMLEHFTPPLSEPGAKAKVPEDLAAQYPELVAALLRSPQVDAKKIKYWFGRLPEMSDEQRTNLMNSLRNQWWVIPGDESRTPTSFVEAVHLQHGGFGP</sequence>
<dbReference type="AlphaFoldDB" id="A0A2S9XCA4"/>
<name>A0A2S9XCA4_9BACT</name>
<protein>
    <recommendedName>
        <fullName evidence="4">Lipoprotein</fullName>
    </recommendedName>
</protein>
<accession>A0A2S9XCA4</accession>
<reference evidence="2 3" key="1">
    <citation type="submission" date="2018-03" db="EMBL/GenBank/DDBJ databases">
        <title>Draft Genome Sequences of the Obligatory Marine Myxobacteria Enhygromyxa salina SWB005.</title>
        <authorList>
            <person name="Poehlein A."/>
            <person name="Moghaddam J.A."/>
            <person name="Harms H."/>
            <person name="Alanjari M."/>
            <person name="Koenig G.M."/>
            <person name="Daniel R."/>
            <person name="Schaeberle T.F."/>
        </authorList>
    </citation>
    <scope>NUCLEOTIDE SEQUENCE [LARGE SCALE GENOMIC DNA]</scope>
    <source>
        <strain evidence="2 3">SWB005</strain>
    </source>
</reference>
<gene>
    <name evidence="2" type="ORF">ENSA5_65050</name>
</gene>
<evidence type="ECO:0008006" key="4">
    <source>
        <dbReference type="Google" id="ProtNLM"/>
    </source>
</evidence>